<organism evidence="2 3">
    <name type="scientific">Streptomyces albus (strain ATCC 21838 / DSM 41398 / FERM P-419 / JCM 4703 / NBRC 107858)</name>
    <dbReference type="NCBI Taxonomy" id="1081613"/>
    <lineage>
        <taxon>Bacteria</taxon>
        <taxon>Bacillati</taxon>
        <taxon>Actinomycetota</taxon>
        <taxon>Actinomycetes</taxon>
        <taxon>Kitasatosporales</taxon>
        <taxon>Streptomycetaceae</taxon>
        <taxon>Streptomyces</taxon>
    </lineage>
</organism>
<dbReference type="EMBL" id="CP010519">
    <property type="protein sequence ID" value="AJE81203.1"/>
    <property type="molecule type" value="Genomic_DNA"/>
</dbReference>
<dbReference type="InterPro" id="IPR003779">
    <property type="entry name" value="CMD-like"/>
</dbReference>
<name>A0A0B5EGF9_STRA4</name>
<dbReference type="PANTHER" id="PTHR34846">
    <property type="entry name" value="4-CARBOXYMUCONOLACTONE DECARBOXYLASE FAMILY PROTEIN (AFU_ORTHOLOGUE AFUA_6G11590)"/>
    <property type="match status" value="1"/>
</dbReference>
<dbReference type="Pfam" id="PF02627">
    <property type="entry name" value="CMD"/>
    <property type="match status" value="1"/>
</dbReference>
<dbReference type="Proteomes" id="UP000031523">
    <property type="component" value="Chromosome"/>
</dbReference>
<reference evidence="2 3" key="1">
    <citation type="submission" date="2015-01" db="EMBL/GenBank/DDBJ databases">
        <title>Enhanced salinomycin production by adjusting the supply of polyketide extender units in Streptomyce albus DSM 41398.</title>
        <authorList>
            <person name="Lu C."/>
        </authorList>
    </citation>
    <scope>NUCLEOTIDE SEQUENCE [LARGE SCALE GENOMIC DNA]</scope>
    <source>
        <strain evidence="3">ATCC 21838 / DSM 41398 / FERM P-419 / JCM 4703 / NBRC 107858</strain>
    </source>
</reference>
<dbReference type="Gene3D" id="1.20.1290.10">
    <property type="entry name" value="AhpD-like"/>
    <property type="match status" value="1"/>
</dbReference>
<proteinExistence type="predicted"/>
<dbReference type="InterPro" id="IPR029032">
    <property type="entry name" value="AhpD-like"/>
</dbReference>
<dbReference type="PANTHER" id="PTHR34846:SF5">
    <property type="entry name" value="CARBOXYMUCONOLACTONE DECARBOXYLASE-LIKE DOMAIN-CONTAINING PROTEIN"/>
    <property type="match status" value="1"/>
</dbReference>
<dbReference type="AlphaFoldDB" id="A0A0B5EGF9"/>
<accession>A0A0B5EGF9</accession>
<sequence length="185" mass="21087">MSGPRIRPGSRAEVGRAIWGFSRIAGLVSGTRPPALFLVLGRHRRLFWGWLRFAGRLMPGGRLPRRESELVILRTAHLRDCAYEFTHHVRLGRRAGLGREDIRRIQEGPDAPGWGPRERALLATVDQLEDKRDLDEAAWKRLREHLDEPATIEFLLLVGHYQMLATTIGTLRLEPDPRRGGRPRG</sequence>
<gene>
    <name evidence="2" type="ORF">SLNWT_0827</name>
</gene>
<feature type="domain" description="Carboxymuconolactone decarboxylase-like" evidence="1">
    <location>
        <begin position="46"/>
        <end position="125"/>
    </location>
</feature>
<evidence type="ECO:0000313" key="2">
    <source>
        <dbReference type="EMBL" id="AJE81203.1"/>
    </source>
</evidence>
<dbReference type="SUPFAM" id="SSF69118">
    <property type="entry name" value="AhpD-like"/>
    <property type="match status" value="1"/>
</dbReference>
<evidence type="ECO:0000259" key="1">
    <source>
        <dbReference type="Pfam" id="PF02627"/>
    </source>
</evidence>
<protein>
    <submittedName>
        <fullName evidence="2">Carboxymuconolactone decarboxylase</fullName>
    </submittedName>
</protein>
<keyword evidence="3" id="KW-1185">Reference proteome</keyword>
<dbReference type="KEGG" id="sals:SLNWT_0827"/>
<evidence type="ECO:0000313" key="3">
    <source>
        <dbReference type="Proteomes" id="UP000031523"/>
    </source>
</evidence>
<dbReference type="GO" id="GO:0051920">
    <property type="term" value="F:peroxiredoxin activity"/>
    <property type="evidence" value="ECO:0007669"/>
    <property type="project" value="InterPro"/>
</dbReference>